<keyword evidence="2" id="KW-1185">Reference proteome</keyword>
<organism evidence="1 2">
    <name type="scientific">Russula earlei</name>
    <dbReference type="NCBI Taxonomy" id="71964"/>
    <lineage>
        <taxon>Eukaryota</taxon>
        <taxon>Fungi</taxon>
        <taxon>Dikarya</taxon>
        <taxon>Basidiomycota</taxon>
        <taxon>Agaricomycotina</taxon>
        <taxon>Agaricomycetes</taxon>
        <taxon>Russulales</taxon>
        <taxon>Russulaceae</taxon>
        <taxon>Russula</taxon>
    </lineage>
</organism>
<dbReference type="Proteomes" id="UP001207468">
    <property type="component" value="Unassembled WGS sequence"/>
</dbReference>
<gene>
    <name evidence="1" type="ORF">F5148DRAFT_1187033</name>
</gene>
<evidence type="ECO:0000313" key="2">
    <source>
        <dbReference type="Proteomes" id="UP001207468"/>
    </source>
</evidence>
<protein>
    <submittedName>
        <fullName evidence="1">Uncharacterized protein</fullName>
    </submittedName>
</protein>
<sequence length="434" mass="47022">MSKSPQRPRPSLPASSTDFSLRASSSPLQSPSDDFIGLNPLLFRFRRPSLLAPKYLSDSRLSSPLATSFTPPLRPSSASDVDRERIWADSGSTSEGSENATPPLNGIEADKDAGTDSDSAMKTSRPQTPPPRNPSSSSMDVIAESSYLPHLRRLSHPLKLPRILNLVRESSRPDENEVKSEAQFQRLVASFSELPMQPRTPRTLSDRGRYPEEVSEERDIQHCQTPSDDSDYEETDSISFAFAPPTQEPITIRTRTPAASVSGSLCGDDLSVDSPGAAMDVDMPPSLFGSPAAASLHQWRYTPPPTSSSAVRTSKRKYDDRFDPYPTSSKRRAVSPSVSLLRENHTSLSPIYIPRSGSSSRGPIPLPISSSATGSVASSPISHNGTLPFASPTMRASMGLASPITRPMRMSRRIDDEDREVDGTGEAVNGLSLA</sequence>
<comment type="caution">
    <text evidence="1">The sequence shown here is derived from an EMBL/GenBank/DDBJ whole genome shotgun (WGS) entry which is preliminary data.</text>
</comment>
<evidence type="ECO:0000313" key="1">
    <source>
        <dbReference type="EMBL" id="KAI9509531.1"/>
    </source>
</evidence>
<dbReference type="EMBL" id="JAGFNK010000062">
    <property type="protein sequence ID" value="KAI9509531.1"/>
    <property type="molecule type" value="Genomic_DNA"/>
</dbReference>
<proteinExistence type="predicted"/>
<accession>A0ACC0UD28</accession>
<reference evidence="1" key="1">
    <citation type="submission" date="2021-03" db="EMBL/GenBank/DDBJ databases">
        <title>Evolutionary priming and transition to the ectomycorrhizal habit in an iconic lineage of mushroom-forming fungi: is preadaptation a requirement?</title>
        <authorList>
            <consortium name="DOE Joint Genome Institute"/>
            <person name="Looney B.P."/>
            <person name="Miyauchi S."/>
            <person name="Morin E."/>
            <person name="Drula E."/>
            <person name="Courty P.E."/>
            <person name="Chicoki N."/>
            <person name="Fauchery L."/>
            <person name="Kohler A."/>
            <person name="Kuo A."/>
            <person name="LaButti K."/>
            <person name="Pangilinan J."/>
            <person name="Lipzen A."/>
            <person name="Riley R."/>
            <person name="Andreopoulos W."/>
            <person name="He G."/>
            <person name="Johnson J."/>
            <person name="Barry K.W."/>
            <person name="Grigoriev I.V."/>
            <person name="Nagy L."/>
            <person name="Hibbett D."/>
            <person name="Henrissat B."/>
            <person name="Matheny P.B."/>
            <person name="Labbe J."/>
            <person name="Martin A.F."/>
        </authorList>
    </citation>
    <scope>NUCLEOTIDE SEQUENCE</scope>
    <source>
        <strain evidence="1">BPL698</strain>
    </source>
</reference>
<name>A0ACC0UD28_9AGAM</name>